<evidence type="ECO:0000256" key="5">
    <source>
        <dbReference type="SAM" id="MobiDB-lite"/>
    </source>
</evidence>
<feature type="transmembrane region" description="Helical" evidence="6">
    <location>
        <begin position="408"/>
        <end position="434"/>
    </location>
</feature>
<feature type="transmembrane region" description="Helical" evidence="6">
    <location>
        <begin position="242"/>
        <end position="262"/>
    </location>
</feature>
<dbReference type="CDD" id="cd17323">
    <property type="entry name" value="MFS_Tpo1_MDR_like"/>
    <property type="match status" value="1"/>
</dbReference>
<dbReference type="GO" id="GO:0022857">
    <property type="term" value="F:transmembrane transporter activity"/>
    <property type="evidence" value="ECO:0007669"/>
    <property type="project" value="InterPro"/>
</dbReference>
<name>A0A074XQY5_AURPU</name>
<evidence type="ECO:0000256" key="4">
    <source>
        <dbReference type="ARBA" id="ARBA00023136"/>
    </source>
</evidence>
<dbReference type="STRING" id="1043002.A0A074XQY5"/>
<proteinExistence type="predicted"/>
<feature type="transmembrane region" description="Helical" evidence="6">
    <location>
        <begin position="588"/>
        <end position="609"/>
    </location>
</feature>
<organism evidence="8 9">
    <name type="scientific">Aureobasidium pullulans EXF-150</name>
    <dbReference type="NCBI Taxonomy" id="1043002"/>
    <lineage>
        <taxon>Eukaryota</taxon>
        <taxon>Fungi</taxon>
        <taxon>Dikarya</taxon>
        <taxon>Ascomycota</taxon>
        <taxon>Pezizomycotina</taxon>
        <taxon>Dothideomycetes</taxon>
        <taxon>Dothideomycetidae</taxon>
        <taxon>Dothideales</taxon>
        <taxon>Saccotheciaceae</taxon>
        <taxon>Aureobasidium</taxon>
    </lineage>
</organism>
<dbReference type="Gene3D" id="1.20.1250.20">
    <property type="entry name" value="MFS general substrate transporter like domains"/>
    <property type="match status" value="1"/>
</dbReference>
<dbReference type="RefSeq" id="XP_029760579.1">
    <property type="nucleotide sequence ID" value="XM_029905472.1"/>
</dbReference>
<feature type="transmembrane region" description="Helical" evidence="6">
    <location>
        <begin position="302"/>
        <end position="323"/>
    </location>
</feature>
<feature type="transmembrane region" description="Helical" evidence="6">
    <location>
        <begin position="175"/>
        <end position="199"/>
    </location>
</feature>
<dbReference type="Pfam" id="PF07690">
    <property type="entry name" value="MFS_1"/>
    <property type="match status" value="1"/>
</dbReference>
<evidence type="ECO:0000313" key="8">
    <source>
        <dbReference type="EMBL" id="KEQ84392.1"/>
    </source>
</evidence>
<feature type="transmembrane region" description="Helical" evidence="6">
    <location>
        <begin position="493"/>
        <end position="513"/>
    </location>
</feature>
<accession>A0A074XQY5</accession>
<dbReference type="InterPro" id="IPR011701">
    <property type="entry name" value="MFS"/>
</dbReference>
<evidence type="ECO:0000256" key="6">
    <source>
        <dbReference type="SAM" id="Phobius"/>
    </source>
</evidence>
<keyword evidence="2 6" id="KW-0812">Transmembrane</keyword>
<feature type="transmembrane region" description="Helical" evidence="6">
    <location>
        <begin position="211"/>
        <end position="230"/>
    </location>
</feature>
<feature type="compositionally biased region" description="Basic and acidic residues" evidence="5">
    <location>
        <begin position="100"/>
        <end position="109"/>
    </location>
</feature>
<protein>
    <submittedName>
        <fullName evidence="8">Synaptic vesicle transporter</fullName>
    </submittedName>
</protein>
<dbReference type="AlphaFoldDB" id="A0A074XQY5"/>
<evidence type="ECO:0000256" key="2">
    <source>
        <dbReference type="ARBA" id="ARBA00022692"/>
    </source>
</evidence>
<dbReference type="PROSITE" id="PS50850">
    <property type="entry name" value="MFS"/>
    <property type="match status" value="1"/>
</dbReference>
<dbReference type="InterPro" id="IPR020846">
    <property type="entry name" value="MFS_dom"/>
</dbReference>
<feature type="region of interest" description="Disordered" evidence="5">
    <location>
        <begin position="98"/>
        <end position="120"/>
    </location>
</feature>
<evidence type="ECO:0000256" key="3">
    <source>
        <dbReference type="ARBA" id="ARBA00022989"/>
    </source>
</evidence>
<dbReference type="PANTHER" id="PTHR23502">
    <property type="entry name" value="MAJOR FACILITATOR SUPERFAMILY"/>
    <property type="match status" value="1"/>
</dbReference>
<feature type="transmembrane region" description="Helical" evidence="6">
    <location>
        <begin position="268"/>
        <end position="290"/>
    </location>
</feature>
<dbReference type="SUPFAM" id="SSF103473">
    <property type="entry name" value="MFS general substrate transporter"/>
    <property type="match status" value="1"/>
</dbReference>
<dbReference type="OrthoDB" id="3936150at2759"/>
<feature type="transmembrane region" description="Helical" evidence="6">
    <location>
        <begin position="335"/>
        <end position="351"/>
    </location>
</feature>
<dbReference type="GO" id="GO:0005886">
    <property type="term" value="C:plasma membrane"/>
    <property type="evidence" value="ECO:0007669"/>
    <property type="project" value="TreeGrafter"/>
</dbReference>
<evidence type="ECO:0000259" key="7">
    <source>
        <dbReference type="PROSITE" id="PS50850"/>
    </source>
</evidence>
<dbReference type="InterPro" id="IPR036259">
    <property type="entry name" value="MFS_trans_sf"/>
</dbReference>
<feature type="transmembrane region" description="Helical" evidence="6">
    <location>
        <begin position="519"/>
        <end position="543"/>
    </location>
</feature>
<feature type="transmembrane region" description="Helical" evidence="6">
    <location>
        <begin position="550"/>
        <end position="568"/>
    </location>
</feature>
<evidence type="ECO:0000313" key="9">
    <source>
        <dbReference type="Proteomes" id="UP000030706"/>
    </source>
</evidence>
<dbReference type="GeneID" id="40747778"/>
<comment type="subcellular location">
    <subcellularLocation>
        <location evidence="1">Membrane</location>
        <topology evidence="1">Multi-pass membrane protein</topology>
    </subcellularLocation>
</comment>
<dbReference type="EMBL" id="KL584982">
    <property type="protein sequence ID" value="KEQ84392.1"/>
    <property type="molecule type" value="Genomic_DNA"/>
</dbReference>
<dbReference type="Proteomes" id="UP000030706">
    <property type="component" value="Unassembled WGS sequence"/>
</dbReference>
<feature type="domain" description="Major facilitator superfamily (MFS) profile" evidence="7">
    <location>
        <begin position="177"/>
        <end position="611"/>
    </location>
</feature>
<dbReference type="PANTHER" id="PTHR23502:SF47">
    <property type="entry name" value="MAJOR FACILITATOR SUPERFAMILY (MFS) PROFILE DOMAIN-CONTAINING PROTEIN-RELATED"/>
    <property type="match status" value="1"/>
</dbReference>
<keyword evidence="3 6" id="KW-1133">Transmembrane helix</keyword>
<dbReference type="HOGENOM" id="CLU_008455_11_1_1"/>
<keyword evidence="9" id="KW-1185">Reference proteome</keyword>
<keyword evidence="4 6" id="KW-0472">Membrane</keyword>
<evidence type="ECO:0000256" key="1">
    <source>
        <dbReference type="ARBA" id="ARBA00004141"/>
    </source>
</evidence>
<feature type="transmembrane region" description="Helical" evidence="6">
    <location>
        <begin position="446"/>
        <end position="467"/>
    </location>
</feature>
<sequence>MQSFRQYKQLRQAVQRQLERDSDKAKALAAYTQQHGLDKYDEAQIFGGQPLEKIETPNLDEELQENQEALDAIVEDEMEDSYPQEDNQNELNRIHTTRSHHADLTKTESENADLSRTPTHRTHYSERTALGYSMTGINARLRATNESENGHVFVVEWEGAHDPLKPHNWSTAKRMWATVVVSLVAVAGTAASSIDAAVLPQYAEYFHVSEVAGSLATAMYLIGFAVGSQFAGPFSETFGRNIIYIVTMCIYMAFLLGCALAPNFGGHITMRFLAGLFGSTPLTVAGGTIADLWNPLEKTYGFPVYAFIGFSGPLFGPVIGSYIGPSGMSWRWCEWLMLILGAIVTAIIILGQPETYGPLLLSWKARHFREQTGDDRYRSPLEVRRTSLWTRLKIAIYRPFAMIWTEPIILLMSLYLTVIYIVLFTFFIGFEFVFTNTYGISQGITNIIWVAVFVGFFPLAGTLPLIYSWTVKDIKKQEAAGVENPAPTPESRLYFAMLGGAFAVPISLFWMGWTDYASISIWSPIIASALFGYGVITIFISAYMYIIDSYAIYAASALSFVTFTRYLAAGGMTVVGVPWYQNMGVHYTLTILACISSLMVPVPYVFYIYGARIRTKSAYAVHKA</sequence>
<gene>
    <name evidence="8" type="ORF">M438DRAFT_345527</name>
</gene>
<reference evidence="8 9" key="1">
    <citation type="journal article" date="2014" name="BMC Genomics">
        <title>Genome sequencing of four Aureobasidium pullulans varieties: biotechnological potential, stress tolerance, and description of new species.</title>
        <authorList>
            <person name="Gostin Ar C."/>
            <person name="Ohm R.A."/>
            <person name="Kogej T."/>
            <person name="Sonjak S."/>
            <person name="Turk M."/>
            <person name="Zajc J."/>
            <person name="Zalar P."/>
            <person name="Grube M."/>
            <person name="Sun H."/>
            <person name="Han J."/>
            <person name="Sharma A."/>
            <person name="Chiniquy J."/>
            <person name="Ngan C.Y."/>
            <person name="Lipzen A."/>
            <person name="Barry K."/>
            <person name="Grigoriev I.V."/>
            <person name="Gunde-Cimerman N."/>
        </authorList>
    </citation>
    <scope>NUCLEOTIDE SEQUENCE [LARGE SCALE GENOMIC DNA]</scope>
    <source>
        <strain evidence="8 9">EXF-150</strain>
    </source>
</reference>